<evidence type="ECO:0000313" key="6">
    <source>
        <dbReference type="EMBL" id="CAK8682277.1"/>
    </source>
</evidence>
<dbReference type="InterPro" id="IPR011009">
    <property type="entry name" value="Kinase-like_dom_sf"/>
</dbReference>
<feature type="binding site" evidence="3">
    <location>
        <position position="231"/>
    </location>
    <ligand>
        <name>ATP</name>
        <dbReference type="ChEBI" id="CHEBI:30616"/>
    </ligand>
</feature>
<dbReference type="EMBL" id="CAWYQH010000090">
    <property type="protein sequence ID" value="CAK8682277.1"/>
    <property type="molecule type" value="Genomic_DNA"/>
</dbReference>
<dbReference type="Proteomes" id="UP001642483">
    <property type="component" value="Unassembled WGS sequence"/>
</dbReference>
<evidence type="ECO:0000256" key="4">
    <source>
        <dbReference type="SAM" id="Coils"/>
    </source>
</evidence>
<gene>
    <name evidence="6" type="ORF">CVLEPA_LOCUS12959</name>
</gene>
<dbReference type="PROSITE" id="PS00108">
    <property type="entry name" value="PROTEIN_KINASE_ST"/>
    <property type="match status" value="1"/>
</dbReference>
<sequence>MSIKVDVGWRHGPGKNILKKLKTYTSDVSGRISFLPQSGKALTIAFFKVKDPTECSGKLLNEDGKPTTWDEMKPQLQEFSLGLYEQCMNKPNKAKSVSQEHCRVFFMLLLELAREPYAGSLSEADTRDAIIVALKNKLFDELIEMFQARDKDEASKLRELEEESEEWKRVKMELTASARRPYYDKILSIKTNDVAIKDVLGVKSSKGLLGRGGFGTVRLAFINNEEPMAVKCIPITGSDKNIEETKKRYTEEIRVMLKTKHENIVAIKYHTRWPGDAALGIVIEYLPGGSLADVIIADDEELQNEHQDIPYIVRLRFCIDIANGLKYLHCNFPSKRVAHGDVKPDNILLTADLRCKIADFGCSEFATRTAMITSKREGERCTYSFAYSAPECKKNIKLRHSTAMDIYSFGTIMVEIITRQLIYYFLDETNNIDLQSVSSNISEFQNQSDILTVLQDEIEKCCNFNEDQRPSVEEVQEAFITCFNEQSHTELDSHVANITRHMDLRMPRFEDYECAPMDEFVPQAGFKHKDEN</sequence>
<dbReference type="PANTHER" id="PTHR44329:SF291">
    <property type="entry name" value="PROTEIN KINASE DOMAIN-CONTAINING PROTEIN"/>
    <property type="match status" value="1"/>
</dbReference>
<dbReference type="PROSITE" id="PS00107">
    <property type="entry name" value="PROTEIN_KINASE_ATP"/>
    <property type="match status" value="1"/>
</dbReference>
<evidence type="ECO:0000256" key="1">
    <source>
        <dbReference type="ARBA" id="ARBA00022741"/>
    </source>
</evidence>
<evidence type="ECO:0000259" key="5">
    <source>
        <dbReference type="PROSITE" id="PS50011"/>
    </source>
</evidence>
<reference evidence="6 7" key="1">
    <citation type="submission" date="2024-02" db="EMBL/GenBank/DDBJ databases">
        <authorList>
            <person name="Daric V."/>
            <person name="Darras S."/>
        </authorList>
    </citation>
    <scope>NUCLEOTIDE SEQUENCE [LARGE SCALE GENOMIC DNA]</scope>
</reference>
<comment type="caution">
    <text evidence="6">The sequence shown here is derived from an EMBL/GenBank/DDBJ whole genome shotgun (WGS) entry which is preliminary data.</text>
</comment>
<evidence type="ECO:0000313" key="7">
    <source>
        <dbReference type="Proteomes" id="UP001642483"/>
    </source>
</evidence>
<proteinExistence type="predicted"/>
<dbReference type="InterPro" id="IPR000719">
    <property type="entry name" value="Prot_kinase_dom"/>
</dbReference>
<dbReference type="InterPro" id="IPR051681">
    <property type="entry name" value="Ser/Thr_Kinases-Pseudokinases"/>
</dbReference>
<dbReference type="PANTHER" id="PTHR44329">
    <property type="entry name" value="SERINE/THREONINE-PROTEIN KINASE TNNI3K-RELATED"/>
    <property type="match status" value="1"/>
</dbReference>
<accession>A0ABP0FRL6</accession>
<organism evidence="6 7">
    <name type="scientific">Clavelina lepadiformis</name>
    <name type="common">Light-bulb sea squirt</name>
    <name type="synonym">Ascidia lepadiformis</name>
    <dbReference type="NCBI Taxonomy" id="159417"/>
    <lineage>
        <taxon>Eukaryota</taxon>
        <taxon>Metazoa</taxon>
        <taxon>Chordata</taxon>
        <taxon>Tunicata</taxon>
        <taxon>Ascidiacea</taxon>
        <taxon>Aplousobranchia</taxon>
        <taxon>Clavelinidae</taxon>
        <taxon>Clavelina</taxon>
    </lineage>
</organism>
<keyword evidence="1 3" id="KW-0547">Nucleotide-binding</keyword>
<protein>
    <recommendedName>
        <fullName evidence="5">Protein kinase domain-containing protein</fullName>
    </recommendedName>
</protein>
<name>A0ABP0FRL6_CLALP</name>
<dbReference type="CDD" id="cd00180">
    <property type="entry name" value="PKc"/>
    <property type="match status" value="1"/>
</dbReference>
<dbReference type="Pfam" id="PF00069">
    <property type="entry name" value="Pkinase"/>
    <property type="match status" value="1"/>
</dbReference>
<dbReference type="Gene3D" id="1.10.510.10">
    <property type="entry name" value="Transferase(Phosphotransferase) domain 1"/>
    <property type="match status" value="1"/>
</dbReference>
<dbReference type="PROSITE" id="PS50011">
    <property type="entry name" value="PROTEIN_KINASE_DOM"/>
    <property type="match status" value="1"/>
</dbReference>
<keyword evidence="7" id="KW-1185">Reference proteome</keyword>
<dbReference type="InterPro" id="IPR008271">
    <property type="entry name" value="Ser/Thr_kinase_AS"/>
</dbReference>
<keyword evidence="4" id="KW-0175">Coiled coil</keyword>
<evidence type="ECO:0000256" key="3">
    <source>
        <dbReference type="PROSITE-ProRule" id="PRU10141"/>
    </source>
</evidence>
<dbReference type="SUPFAM" id="SSF56112">
    <property type="entry name" value="Protein kinase-like (PK-like)"/>
    <property type="match status" value="1"/>
</dbReference>
<feature type="coiled-coil region" evidence="4">
    <location>
        <begin position="143"/>
        <end position="177"/>
    </location>
</feature>
<keyword evidence="2 3" id="KW-0067">ATP-binding</keyword>
<evidence type="ECO:0000256" key="2">
    <source>
        <dbReference type="ARBA" id="ARBA00022840"/>
    </source>
</evidence>
<feature type="domain" description="Protein kinase" evidence="5">
    <location>
        <begin position="203"/>
        <end position="480"/>
    </location>
</feature>
<dbReference type="InterPro" id="IPR017441">
    <property type="entry name" value="Protein_kinase_ATP_BS"/>
</dbReference>
<dbReference type="SMART" id="SM00220">
    <property type="entry name" value="S_TKc"/>
    <property type="match status" value="1"/>
</dbReference>